<sequence length="822" mass="87590">MGGPLADIGSNHQRLPKKTVQRNSFVQLQDENSITTPKKTPEQDSPHYMASTKASISAQATASRSKLPRRAVTPSSFSSTAAKGRAWVALATKRVRSGRGKTPDHSNGALSAVVTARIAKSGVPAISSPLEKRLPSLPIAQISTSSPAKASRTLIDAAERPLRKSPGTPEEAEWPALSPERTSTSSDTAQSSSAEHSIQDLEVSHAVEAQFMDKPTAVMVRQSVADPARTLEDATATSPVAAGLRTMVCGDQGANDDEQATKRMKARPASRSSLPIARTKLPSSPVTPTPSVARSSLPRGLPRATIKTHPRSSLPKPKRAPSPLINSFNQSASPTRDSSSPQLKNSQTVMSAQSEAVSPSSIRAVSQSPPSNYHSPSGQNTQRNKPQPDGPRIPSRSSSQKPSPASLEGDSSSPSSSTAAGTRVRRLSSTSSCSRASGLAPVLTVSEDADRIIYGDHPPPPPPKPRAQATGTIKRDSSNVTGLRKASEHSQKEPSDHGAKSSGNNGVDEGDAVSYKFTMFESPRPTGASTEDKAGLRGSTGASTLQQRPTFVNRTNFNRPLLFSEDIQSIGFPSRVPSQAAQATKTTVAPHTLRAPSLMNAKLSADLSPYSSVGDYLKQAESTKSSRNSMPRSDSKARLALSGIRSIFHKRDPKSALREKDPNKRMANVTSHGSSAKKPRQSLYNDQLPRTSQALPVVNTPPVPSARLFVRPRHPSEYISESPSLESPAPTASSETARLATALIEQARSGRLDASEQARLLSLGEIMLHTANFHARSRQAMERAQQAAREAKLAHEMTNEVLAAIVRIVHQSTSVSDLLGRR</sequence>
<name>R7Z4E0_CONA1</name>
<reference evidence="3" key="1">
    <citation type="submission" date="2012-06" db="EMBL/GenBank/DDBJ databases">
        <title>The genome sequence of Coniosporium apollinis CBS 100218.</title>
        <authorList>
            <consortium name="The Broad Institute Genome Sequencing Platform"/>
            <person name="Cuomo C."/>
            <person name="Gorbushina A."/>
            <person name="Noack S."/>
            <person name="Walker B."/>
            <person name="Young S.K."/>
            <person name="Zeng Q."/>
            <person name="Gargeya S."/>
            <person name="Fitzgerald M."/>
            <person name="Haas B."/>
            <person name="Abouelleil A."/>
            <person name="Alvarado L."/>
            <person name="Arachchi H.M."/>
            <person name="Berlin A.M."/>
            <person name="Chapman S.B."/>
            <person name="Goldberg J."/>
            <person name="Griggs A."/>
            <person name="Gujja S."/>
            <person name="Hansen M."/>
            <person name="Howarth C."/>
            <person name="Imamovic A."/>
            <person name="Larimer J."/>
            <person name="McCowan C."/>
            <person name="Montmayeur A."/>
            <person name="Murphy C."/>
            <person name="Neiman D."/>
            <person name="Pearson M."/>
            <person name="Priest M."/>
            <person name="Roberts A."/>
            <person name="Saif S."/>
            <person name="Shea T."/>
            <person name="Sisk P."/>
            <person name="Sykes S."/>
            <person name="Wortman J."/>
            <person name="Nusbaum C."/>
            <person name="Birren B."/>
        </authorList>
    </citation>
    <scope>NUCLEOTIDE SEQUENCE [LARGE SCALE GENOMIC DNA]</scope>
    <source>
        <strain evidence="3">CBS 100218</strain>
    </source>
</reference>
<proteinExistence type="predicted"/>
<feature type="region of interest" description="Disordered" evidence="1">
    <location>
        <begin position="717"/>
        <end position="736"/>
    </location>
</feature>
<feature type="region of interest" description="Disordered" evidence="1">
    <location>
        <begin position="157"/>
        <end position="198"/>
    </location>
</feature>
<dbReference type="EMBL" id="JH767604">
    <property type="protein sequence ID" value="EON68973.1"/>
    <property type="molecule type" value="Genomic_DNA"/>
</dbReference>
<dbReference type="OMA" id="QMESKND"/>
<feature type="region of interest" description="Disordered" evidence="1">
    <location>
        <begin position="250"/>
        <end position="553"/>
    </location>
</feature>
<gene>
    <name evidence="2" type="ORF">W97_08231</name>
</gene>
<feature type="compositionally biased region" description="Low complexity" evidence="1">
    <location>
        <begin position="427"/>
        <end position="437"/>
    </location>
</feature>
<feature type="compositionally biased region" description="Low complexity" evidence="1">
    <location>
        <begin position="282"/>
        <end position="292"/>
    </location>
</feature>
<feature type="compositionally biased region" description="Polar residues" evidence="1">
    <location>
        <begin position="324"/>
        <end position="385"/>
    </location>
</feature>
<feature type="compositionally biased region" description="Basic and acidic residues" evidence="1">
    <location>
        <begin position="650"/>
        <end position="664"/>
    </location>
</feature>
<evidence type="ECO:0000256" key="1">
    <source>
        <dbReference type="SAM" id="MobiDB-lite"/>
    </source>
</evidence>
<dbReference type="OrthoDB" id="3935922at2759"/>
<dbReference type="AlphaFoldDB" id="R7Z4E0"/>
<feature type="compositionally biased region" description="Polar residues" evidence="1">
    <location>
        <begin position="620"/>
        <end position="632"/>
    </location>
</feature>
<feature type="compositionally biased region" description="Polar residues" evidence="1">
    <location>
        <begin position="52"/>
        <end position="64"/>
    </location>
</feature>
<feature type="compositionally biased region" description="Polar residues" evidence="1">
    <location>
        <begin position="719"/>
        <end position="736"/>
    </location>
</feature>
<evidence type="ECO:0000313" key="2">
    <source>
        <dbReference type="EMBL" id="EON68973.1"/>
    </source>
</evidence>
<accession>R7Z4E0</accession>
<feature type="region of interest" description="Disordered" evidence="1">
    <location>
        <begin position="650"/>
        <end position="709"/>
    </location>
</feature>
<feature type="compositionally biased region" description="Polar residues" evidence="1">
    <location>
        <begin position="540"/>
        <end position="553"/>
    </location>
</feature>
<dbReference type="STRING" id="1168221.R7Z4E0"/>
<evidence type="ECO:0000313" key="3">
    <source>
        <dbReference type="Proteomes" id="UP000016924"/>
    </source>
</evidence>
<dbReference type="HOGENOM" id="CLU_344180_0_0_1"/>
<feature type="compositionally biased region" description="Polar residues" evidence="1">
    <location>
        <begin position="21"/>
        <end position="38"/>
    </location>
</feature>
<protein>
    <submittedName>
        <fullName evidence="2">Uncharacterized protein</fullName>
    </submittedName>
</protein>
<dbReference type="Proteomes" id="UP000016924">
    <property type="component" value="Unassembled WGS sequence"/>
</dbReference>
<feature type="region of interest" description="Disordered" evidence="1">
    <location>
        <begin position="1"/>
        <end position="83"/>
    </location>
</feature>
<feature type="compositionally biased region" description="Low complexity" evidence="1">
    <location>
        <begin position="392"/>
        <end position="420"/>
    </location>
</feature>
<feature type="compositionally biased region" description="Polar residues" evidence="1">
    <location>
        <begin position="682"/>
        <end position="694"/>
    </location>
</feature>
<feature type="compositionally biased region" description="Basic and acidic residues" evidence="1">
    <location>
        <begin position="485"/>
        <end position="499"/>
    </location>
</feature>
<keyword evidence="3" id="KW-1185">Reference proteome</keyword>
<dbReference type="RefSeq" id="XP_007784290.1">
    <property type="nucleotide sequence ID" value="XM_007786100.1"/>
</dbReference>
<feature type="compositionally biased region" description="Low complexity" evidence="1">
    <location>
        <begin position="182"/>
        <end position="194"/>
    </location>
</feature>
<feature type="region of interest" description="Disordered" evidence="1">
    <location>
        <begin position="619"/>
        <end position="638"/>
    </location>
</feature>
<dbReference type="GeneID" id="19905542"/>
<organism evidence="2 3">
    <name type="scientific">Coniosporium apollinis (strain CBS 100218)</name>
    <name type="common">Rock-inhabiting black yeast</name>
    <dbReference type="NCBI Taxonomy" id="1168221"/>
    <lineage>
        <taxon>Eukaryota</taxon>
        <taxon>Fungi</taxon>
        <taxon>Dikarya</taxon>
        <taxon>Ascomycota</taxon>
        <taxon>Pezizomycotina</taxon>
        <taxon>Dothideomycetes</taxon>
        <taxon>Dothideomycetes incertae sedis</taxon>
        <taxon>Coniosporium</taxon>
    </lineage>
</organism>